<dbReference type="STRING" id="459349.CLOAM0026"/>
<organism evidence="2 3">
    <name type="scientific">Cloacimonas acidaminovorans (strain Evry)</name>
    <dbReference type="NCBI Taxonomy" id="459349"/>
    <lineage>
        <taxon>Bacteria</taxon>
        <taxon>Pseudomonadati</taxon>
        <taxon>Candidatus Cloacimonadota</taxon>
        <taxon>Candidatus Cloacimonadia</taxon>
        <taxon>Candidatus Cloacimonadales</taxon>
        <taxon>Candidatus Cloacimonadaceae</taxon>
        <taxon>Candidatus Cloacimonas</taxon>
    </lineage>
</organism>
<accession>B0VIF5</accession>
<evidence type="ECO:0000313" key="2">
    <source>
        <dbReference type="EMBL" id="CAO79944.1"/>
    </source>
</evidence>
<reference evidence="2 3" key="1">
    <citation type="journal article" date="2008" name="J. Bacteriol.">
        <title>'Candidatus Cloacamonas acidaminovorans': genome sequence reconstruction provides a first glimpse of a new bacterial division.</title>
        <authorList>
            <person name="Pelletier E."/>
            <person name="Kreimeyer A."/>
            <person name="Bocs S."/>
            <person name="Rouy Z."/>
            <person name="Gyapay G."/>
            <person name="Chouari R."/>
            <person name="Riviere D."/>
            <person name="Ganesan A."/>
            <person name="Daegelen P."/>
            <person name="Sghir A."/>
            <person name="Cohen G.N."/>
            <person name="Medigue C."/>
            <person name="Weissenbach J."/>
            <person name="Le Paslier D."/>
        </authorList>
    </citation>
    <scope>NUCLEOTIDE SEQUENCE [LARGE SCALE GENOMIC DNA]</scope>
    <source>
        <strain evidence="3">Evry</strain>
    </source>
</reference>
<dbReference type="AlphaFoldDB" id="B0VIF5"/>
<protein>
    <submittedName>
        <fullName evidence="2">Uncharacterized protein</fullName>
    </submittedName>
</protein>
<feature type="transmembrane region" description="Helical" evidence="1">
    <location>
        <begin position="366"/>
        <end position="385"/>
    </location>
</feature>
<dbReference type="KEGG" id="caci:CLOAM0026"/>
<name>B0VIF5_CLOAI</name>
<keyword evidence="3" id="KW-1185">Reference proteome</keyword>
<keyword evidence="1" id="KW-0812">Transmembrane</keyword>
<keyword evidence="1" id="KW-0472">Membrane</keyword>
<keyword evidence="1" id="KW-1133">Transmembrane helix</keyword>
<feature type="transmembrane region" description="Helical" evidence="1">
    <location>
        <begin position="14"/>
        <end position="31"/>
    </location>
</feature>
<sequence length="393" mass="44217">MNFFERMQSLDRRWIYIVVALAIIIPLMIPYNSDNVTSPPTENLYQMIDSFAGREDRAVLLSFLHDAATMPELYPMEIAIIRHCFERNVKVFALTFLTSGAPIIDYAFNSVKEEYPDIKSGVDYCNFGYKPQPMAVVLGMGDNIANAVNTDAEGRKLESLPIMKGITNYNEMNLVVEFSGSSPGVYWIYYARPKFGVNVALGVTAVMAADEYPYLQSGQLIGMLTGLKGAAEYEKLVDVFAAYRDPAIDYSVKTDAEGNKILPGRPFGKEVLNDESTKKLINITTQTKAEFTPEEYTAFVAKYPEQKAIFDQLKEEQNGTIIIDVTKITPELRNRMGENAYREINQLTHNISYKFKVARIGMNAQSVAHIMIIIFILLGNIGYFIQKAKTAEK</sequence>
<dbReference type="EMBL" id="CU466930">
    <property type="protein sequence ID" value="CAO79944.1"/>
    <property type="molecule type" value="Genomic_DNA"/>
</dbReference>
<dbReference type="OrthoDB" id="248855at2"/>
<dbReference type="eggNOG" id="ENOG502ZB5K">
    <property type="taxonomic scope" value="Bacteria"/>
</dbReference>
<proteinExistence type="predicted"/>
<dbReference type="RefSeq" id="WP_015423805.1">
    <property type="nucleotide sequence ID" value="NC_020449.1"/>
</dbReference>
<evidence type="ECO:0000313" key="3">
    <source>
        <dbReference type="Proteomes" id="UP000002019"/>
    </source>
</evidence>
<gene>
    <name evidence="2" type="ordered locus">CLOAM0026</name>
</gene>
<dbReference type="HOGENOM" id="CLU_058965_0_0_0"/>
<evidence type="ECO:0000256" key="1">
    <source>
        <dbReference type="SAM" id="Phobius"/>
    </source>
</evidence>
<dbReference type="Proteomes" id="UP000002019">
    <property type="component" value="Chromosome"/>
</dbReference>